<evidence type="ECO:0000313" key="7">
    <source>
        <dbReference type="Proteomes" id="UP000029444"/>
    </source>
</evidence>
<sequence length="135" mass="14229">MKMILKVAAGLLLATGVAASELVYQPVNPNFGGNPLNGSHLLGNAQAQNDYKDPEASSSGYERPSDLERLTSSLQSRLLSQLLADVGAGNEGSIVTEDFAINIVDDQGVLSILIEDINTGEVTQIEVDGLVPDTF</sequence>
<feature type="region of interest" description="Disordered" evidence="4">
    <location>
        <begin position="38"/>
        <end position="67"/>
    </location>
</feature>
<evidence type="ECO:0000256" key="3">
    <source>
        <dbReference type="ARBA" id="ARBA00022729"/>
    </source>
</evidence>
<dbReference type="EMBL" id="ARXV01000002">
    <property type="protein sequence ID" value="KGD65975.1"/>
    <property type="molecule type" value="Genomic_DNA"/>
</dbReference>
<evidence type="ECO:0000256" key="4">
    <source>
        <dbReference type="SAM" id="MobiDB-lite"/>
    </source>
</evidence>
<feature type="signal peptide" evidence="5">
    <location>
        <begin position="1"/>
        <end position="19"/>
    </location>
</feature>
<evidence type="ECO:0000256" key="1">
    <source>
        <dbReference type="ARBA" id="ARBA00003989"/>
    </source>
</evidence>
<dbReference type="eggNOG" id="ENOG5032U3R">
    <property type="taxonomic scope" value="Bacteria"/>
</dbReference>
<evidence type="ECO:0000256" key="2">
    <source>
        <dbReference type="ARBA" id="ARBA00014031"/>
    </source>
</evidence>
<evidence type="ECO:0000313" key="6">
    <source>
        <dbReference type="EMBL" id="KGD65975.1"/>
    </source>
</evidence>
<dbReference type="AlphaFoldDB" id="A0A095UTU8"/>
<dbReference type="Pfam" id="PF10614">
    <property type="entry name" value="CsgF"/>
    <property type="match status" value="1"/>
</dbReference>
<proteinExistence type="predicted"/>
<evidence type="ECO:0000256" key="5">
    <source>
        <dbReference type="SAM" id="SignalP"/>
    </source>
</evidence>
<keyword evidence="3 5" id="KW-0732">Signal</keyword>
<dbReference type="RefSeq" id="WP_035230122.1">
    <property type="nucleotide sequence ID" value="NZ_ARXV01000002.1"/>
</dbReference>
<feature type="chain" id="PRO_5001912161" description="Curli production assembly/transport component CsgF" evidence="5">
    <location>
        <begin position="20"/>
        <end position="135"/>
    </location>
</feature>
<organism evidence="6 7">
    <name type="scientific">Alcanivorax nanhaiticus</name>
    <dbReference type="NCBI Taxonomy" id="1177154"/>
    <lineage>
        <taxon>Bacteria</taxon>
        <taxon>Pseudomonadati</taxon>
        <taxon>Pseudomonadota</taxon>
        <taxon>Gammaproteobacteria</taxon>
        <taxon>Oceanospirillales</taxon>
        <taxon>Alcanivoracaceae</taxon>
        <taxon>Alcanivorax</taxon>
    </lineage>
</organism>
<comment type="function">
    <text evidence="1">May be involved in the biogenesis of curli organelles.</text>
</comment>
<dbReference type="PATRIC" id="fig|1177154.3.peg.452"/>
<dbReference type="STRING" id="1177154.Y5S_00447"/>
<accession>A0A095UTU8</accession>
<dbReference type="InterPro" id="IPR018893">
    <property type="entry name" value="T8SS_CsgF"/>
</dbReference>
<gene>
    <name evidence="6" type="ORF">Y5S_00447</name>
</gene>
<dbReference type="OrthoDB" id="1443407at2"/>
<name>A0A095UTU8_9GAMM</name>
<dbReference type="Proteomes" id="UP000029444">
    <property type="component" value="Unassembled WGS sequence"/>
</dbReference>
<comment type="caution">
    <text evidence="6">The sequence shown here is derived from an EMBL/GenBank/DDBJ whole genome shotgun (WGS) entry which is preliminary data.</text>
</comment>
<keyword evidence="7" id="KW-1185">Reference proteome</keyword>
<protein>
    <recommendedName>
        <fullName evidence="2">Curli production assembly/transport component CsgF</fullName>
    </recommendedName>
</protein>
<reference evidence="6 7" key="1">
    <citation type="submission" date="2012-09" db="EMBL/GenBank/DDBJ databases">
        <title>Genome Sequence of alkane-degrading Bacterium Alcanivorax sp. 19-m-6.</title>
        <authorList>
            <person name="Lai Q."/>
            <person name="Shao Z."/>
        </authorList>
    </citation>
    <scope>NUCLEOTIDE SEQUENCE [LARGE SCALE GENOMIC DNA]</scope>
    <source>
        <strain evidence="6 7">19-m-6</strain>
    </source>
</reference>